<keyword evidence="6" id="KW-1185">Reference proteome</keyword>
<dbReference type="SUPFAM" id="SSF51735">
    <property type="entry name" value="NAD(P)-binding Rossmann-fold domains"/>
    <property type="match status" value="1"/>
</dbReference>
<dbReference type="Gene3D" id="3.30.1490.20">
    <property type="entry name" value="ATP-grasp fold, A domain"/>
    <property type="match status" value="1"/>
</dbReference>
<sequence length="731" mass="77456">MPARNLRDVFYPDSIVVVGASKDETKRGFRSIHKLLEDGFPGTIYPVNPKESEILGLKCYASIEEIPQAFDLALVCTPAKTLPEVIEQCGKKGAKGAVVLAGGFAEAGEHGRLLQEQMVSVARQHGVRIVGPNTSGIFNTHRNCNIVGFSNLRKGDIGLLSQSGNMALSLVTEAQANGQIGLSTYVGIGNESDIRFHEYLDYFADDENTRVLVAYVEGMKDGAEFLEGLRRITRKKPVVLYKSGRTSAGIVSAKSHTGALAGDYAVSEGVLRQAGAVLATKSDEIMSLAEALALLKPLRSRRVAVLADGGGHATIAADSLSESGLVLATLSPQSRSRLAALLPPAAATANPVDVAGGTDSNPAVFAECAQILLDDADVDGLLITGLYGGYGVRFSQSLTPIEMETSARIARIHNESGKPVVVHSLYGSLYADLRPAPLASIRTAGVPVYDSLEMAVRCLQALAEVGEAHTRTERQAPIPAKRSSTFARIVDVCRAENRTVVLEHEARQALADAGVPMTAKAVLARSPDEAVEAFRQLGEVPVAMKVVSRDIIHKSDAGGVQLEVGDVGAVRQAFDVILANSRQFIQDPDITGVLVTPMAPKGGVEVIVGVVRDPTYGPVMMFGLGGILVEVLKDVVFRSLPLNEGDAHQMLEEIRAAEILNGVRGAPPTDKNALVQLMLGISALCTAFPEIEELDLNPVMAYPSGVSILDARILLDAASQTAAIDRKGSPT</sequence>
<comment type="caution">
    <text evidence="5">The sequence shown here is derived from an EMBL/GenBank/DDBJ whole genome shotgun (WGS) entry which is preliminary data.</text>
</comment>
<dbReference type="InterPro" id="IPR036291">
    <property type="entry name" value="NAD(P)-bd_dom_sf"/>
</dbReference>
<evidence type="ECO:0000256" key="1">
    <source>
        <dbReference type="ARBA" id="ARBA00022598"/>
    </source>
</evidence>
<dbReference type="InterPro" id="IPR051538">
    <property type="entry name" value="Acyl-CoA_Synth/Transferase"/>
</dbReference>
<evidence type="ECO:0000256" key="3">
    <source>
        <dbReference type="ARBA" id="ARBA00022840"/>
    </source>
</evidence>
<dbReference type="Pfam" id="PF13380">
    <property type="entry name" value="CoA_binding_2"/>
    <property type="match status" value="1"/>
</dbReference>
<gene>
    <name evidence="5" type="ORF">F6X42_11055</name>
</gene>
<keyword evidence="2" id="KW-0547">Nucleotide-binding</keyword>
<evidence type="ECO:0000256" key="2">
    <source>
        <dbReference type="ARBA" id="ARBA00022741"/>
    </source>
</evidence>
<keyword evidence="3" id="KW-0067">ATP-binding</keyword>
<keyword evidence="1" id="KW-0436">Ligase</keyword>
<dbReference type="Gene3D" id="3.30.470.20">
    <property type="entry name" value="ATP-grasp fold, B domain"/>
    <property type="match status" value="1"/>
</dbReference>
<evidence type="ECO:0000313" key="5">
    <source>
        <dbReference type="EMBL" id="MBC8747133.1"/>
    </source>
</evidence>
<dbReference type="Gene3D" id="3.40.50.261">
    <property type="entry name" value="Succinyl-CoA synthetase domains"/>
    <property type="match status" value="2"/>
</dbReference>
<dbReference type="InterPro" id="IPR032875">
    <property type="entry name" value="Succ_CoA_lig_flav_dom"/>
</dbReference>
<proteinExistence type="predicted"/>
<dbReference type="SMART" id="SM00881">
    <property type="entry name" value="CoA_binding"/>
    <property type="match status" value="1"/>
</dbReference>
<dbReference type="Proteomes" id="UP000736373">
    <property type="component" value="Unassembled WGS sequence"/>
</dbReference>
<dbReference type="EMBL" id="VZQQ01000007">
    <property type="protein sequence ID" value="MBC8747133.1"/>
    <property type="molecule type" value="Genomic_DNA"/>
</dbReference>
<evidence type="ECO:0000259" key="4">
    <source>
        <dbReference type="SMART" id="SM00881"/>
    </source>
</evidence>
<name>A0ABR7PL86_9BURK</name>
<dbReference type="SUPFAM" id="SSF56059">
    <property type="entry name" value="Glutathione synthetase ATP-binding domain-like"/>
    <property type="match status" value="1"/>
</dbReference>
<dbReference type="PANTHER" id="PTHR43334">
    <property type="entry name" value="ACETATE--COA LIGASE [ADP-FORMING]"/>
    <property type="match status" value="1"/>
</dbReference>
<dbReference type="PANTHER" id="PTHR43334:SF2">
    <property type="entry name" value="ACETATE--COA LIGASE [ADP-FORMING]"/>
    <property type="match status" value="1"/>
</dbReference>
<dbReference type="Pfam" id="PF13549">
    <property type="entry name" value="ATP-grasp_5"/>
    <property type="match status" value="1"/>
</dbReference>
<dbReference type="RefSeq" id="WP_187634218.1">
    <property type="nucleotide sequence ID" value="NZ_VZQQ01000007.1"/>
</dbReference>
<feature type="domain" description="CoA-binding" evidence="4">
    <location>
        <begin position="9"/>
        <end position="104"/>
    </location>
</feature>
<reference evidence="5 6" key="1">
    <citation type="submission" date="2019-09" db="EMBL/GenBank/DDBJ databases">
        <title>Paraburkholderia podalyriae sp. nov., A South African Podalyria-associated rhizobium.</title>
        <authorList>
            <person name="Mavima L."/>
            <person name="Beukes C.W."/>
            <person name="Palmer M."/>
            <person name="De Meyer S.E."/>
            <person name="James E.K."/>
            <person name="Maluk M."/>
            <person name="Avontuur J.R."/>
            <person name="Chan W.Y."/>
            <person name="Venter S.N."/>
            <person name="Steenkamp E.T."/>
        </authorList>
    </citation>
    <scope>NUCLEOTIDE SEQUENCE [LARGE SCALE GENOMIC DNA]</scope>
    <source>
        <strain evidence="5 6">WC7.3b</strain>
    </source>
</reference>
<dbReference type="Pfam" id="PF13607">
    <property type="entry name" value="Succ_CoA_lig"/>
    <property type="match status" value="1"/>
</dbReference>
<accession>A0ABR7PL86</accession>
<organism evidence="5 6">
    <name type="scientific">Paraburkholderia podalyriae</name>
    <dbReference type="NCBI Taxonomy" id="1938811"/>
    <lineage>
        <taxon>Bacteria</taxon>
        <taxon>Pseudomonadati</taxon>
        <taxon>Pseudomonadota</taxon>
        <taxon>Betaproteobacteria</taxon>
        <taxon>Burkholderiales</taxon>
        <taxon>Burkholderiaceae</taxon>
        <taxon>Paraburkholderia</taxon>
    </lineage>
</organism>
<dbReference type="Gene3D" id="3.40.50.720">
    <property type="entry name" value="NAD(P)-binding Rossmann-like Domain"/>
    <property type="match status" value="1"/>
</dbReference>
<dbReference type="Pfam" id="PF19045">
    <property type="entry name" value="Ligase_CoA_2"/>
    <property type="match status" value="1"/>
</dbReference>
<dbReference type="SUPFAM" id="SSF52210">
    <property type="entry name" value="Succinyl-CoA synthetase domains"/>
    <property type="match status" value="2"/>
</dbReference>
<dbReference type="InterPro" id="IPR013815">
    <property type="entry name" value="ATP_grasp_subdomain_1"/>
</dbReference>
<dbReference type="InterPro" id="IPR003781">
    <property type="entry name" value="CoA-bd"/>
</dbReference>
<dbReference type="InterPro" id="IPR016102">
    <property type="entry name" value="Succinyl-CoA_synth-like"/>
</dbReference>
<evidence type="ECO:0000313" key="6">
    <source>
        <dbReference type="Proteomes" id="UP000736373"/>
    </source>
</evidence>
<protein>
    <submittedName>
        <fullName evidence="5">CoA-binding protein</fullName>
    </submittedName>
</protein>
<dbReference type="InterPro" id="IPR043938">
    <property type="entry name" value="Ligase_CoA_dom"/>
</dbReference>